<sequence>MTKTPETEQKPLLSIRNLTTAFATRHGDFNAVDDVSLDLFAGKTLCLVGESGSGKSVLSRTLLRIEQPGLIRSGQIILHPSESDARRVRPGTIDLATLDVKGKTIRAIRGRDIAMIFQEPMSSLSPVHRIGSQITESIRLHEKISKADARDKAIDLLRQVEIAAPEVAIDKYPFEFSGGMRQRAMIALALACNPEILVADEPTTALDVTIQAEILDLLKDLQLRHQMAMLFITHDMGVVAQIADQVAVMRHGKVIEENDVFTLFREPQHSYTKTLLKAAQSSDTPSDRRTAMRERRPIGQPILRTVGLGKKFPLSSKGIFKKEVTWLHAVKNVSFDLHAGENIGIVGESGSGKTTLARCIQRILTAQDGQILLKDTGGRETDLVGLDDKALTPHWRDMRMIFQDPFASLNPRMTIFQIIAEPLLLSGMTSAQNRKQRVEELLDLVGLPKSAGERYPHAFSGGQRQRVSIARAIAPKPRIIIADEATSALDVSIRSRIMDLLLDLQEQLDLSYLFISHDVGLVRYFCDRVLVMYKGEVVEFGETEQVCTAPHHRYTQSLLSAVPIADPTRRDDKTRFRYHAPA</sequence>
<dbReference type="InterPro" id="IPR017871">
    <property type="entry name" value="ABC_transporter-like_CS"/>
</dbReference>
<keyword evidence="2" id="KW-0813">Transport</keyword>
<dbReference type="PANTHER" id="PTHR43776">
    <property type="entry name" value="TRANSPORT ATP-BINDING PROTEIN"/>
    <property type="match status" value="1"/>
</dbReference>
<accession>A0A1N6GIR0</accession>
<dbReference type="FunFam" id="3.40.50.300:FF:000016">
    <property type="entry name" value="Oligopeptide ABC transporter ATP-binding component"/>
    <property type="match status" value="1"/>
</dbReference>
<evidence type="ECO:0000256" key="4">
    <source>
        <dbReference type="ARBA" id="ARBA00022840"/>
    </source>
</evidence>
<dbReference type="RefSeq" id="WP_074256525.1">
    <property type="nucleotide sequence ID" value="NZ_FSRL01000001.1"/>
</dbReference>
<evidence type="ECO:0000256" key="3">
    <source>
        <dbReference type="ARBA" id="ARBA00022741"/>
    </source>
</evidence>
<gene>
    <name evidence="6" type="ORF">SAMN05444002_2520</name>
</gene>
<protein>
    <submittedName>
        <fullName evidence="6">Peptide/nickel transport system ATP-binding protein</fullName>
    </submittedName>
</protein>
<dbReference type="InterPro" id="IPR013563">
    <property type="entry name" value="Oligopep_ABC_C"/>
</dbReference>
<feature type="domain" description="ABC transporter" evidence="5">
    <location>
        <begin position="13"/>
        <end position="276"/>
    </location>
</feature>
<evidence type="ECO:0000313" key="7">
    <source>
        <dbReference type="Proteomes" id="UP000184932"/>
    </source>
</evidence>
<dbReference type="InterPro" id="IPR003439">
    <property type="entry name" value="ABC_transporter-like_ATP-bd"/>
</dbReference>
<dbReference type="AlphaFoldDB" id="A0A1N6GIR0"/>
<dbReference type="Pfam" id="PF08352">
    <property type="entry name" value="oligo_HPY"/>
    <property type="match status" value="2"/>
</dbReference>
<dbReference type="Proteomes" id="UP000184932">
    <property type="component" value="Unassembled WGS sequence"/>
</dbReference>
<dbReference type="GO" id="GO:0015833">
    <property type="term" value="P:peptide transport"/>
    <property type="evidence" value="ECO:0007669"/>
    <property type="project" value="InterPro"/>
</dbReference>
<dbReference type="SUPFAM" id="SSF52540">
    <property type="entry name" value="P-loop containing nucleoside triphosphate hydrolases"/>
    <property type="match status" value="2"/>
</dbReference>
<proteinExistence type="predicted"/>
<dbReference type="GO" id="GO:0055085">
    <property type="term" value="P:transmembrane transport"/>
    <property type="evidence" value="ECO:0007669"/>
    <property type="project" value="UniProtKB-ARBA"/>
</dbReference>
<dbReference type="EMBL" id="FSRL01000001">
    <property type="protein sequence ID" value="SIO07400.1"/>
    <property type="molecule type" value="Genomic_DNA"/>
</dbReference>
<dbReference type="InterPro" id="IPR003593">
    <property type="entry name" value="AAA+_ATPase"/>
</dbReference>
<evidence type="ECO:0000256" key="1">
    <source>
        <dbReference type="ARBA" id="ARBA00004417"/>
    </source>
</evidence>
<keyword evidence="7" id="KW-1185">Reference proteome</keyword>
<dbReference type="NCBIfam" id="NF008453">
    <property type="entry name" value="PRK11308.1"/>
    <property type="match status" value="2"/>
</dbReference>
<dbReference type="GO" id="GO:0005886">
    <property type="term" value="C:plasma membrane"/>
    <property type="evidence" value="ECO:0007669"/>
    <property type="project" value="UniProtKB-SubCell"/>
</dbReference>
<evidence type="ECO:0000313" key="6">
    <source>
        <dbReference type="EMBL" id="SIO07400.1"/>
    </source>
</evidence>
<comment type="subcellular location">
    <subcellularLocation>
        <location evidence="1">Cell inner membrane</location>
        <topology evidence="1">Peripheral membrane protein</topology>
    </subcellularLocation>
</comment>
<dbReference type="OrthoDB" id="9802264at2"/>
<dbReference type="GO" id="GO:0016887">
    <property type="term" value="F:ATP hydrolysis activity"/>
    <property type="evidence" value="ECO:0007669"/>
    <property type="project" value="InterPro"/>
</dbReference>
<keyword evidence="3" id="KW-0547">Nucleotide-binding</keyword>
<dbReference type="InterPro" id="IPR027417">
    <property type="entry name" value="P-loop_NTPase"/>
</dbReference>
<name>A0A1N6GIR0_9RHOB</name>
<dbReference type="CDD" id="cd03257">
    <property type="entry name" value="ABC_NikE_OppD_transporters"/>
    <property type="match status" value="2"/>
</dbReference>
<dbReference type="PANTHER" id="PTHR43776:SF8">
    <property type="entry name" value="ABC TRANSPORTER, ATP-BINDING PROTEIN"/>
    <property type="match status" value="1"/>
</dbReference>
<evidence type="ECO:0000259" key="5">
    <source>
        <dbReference type="PROSITE" id="PS50893"/>
    </source>
</evidence>
<dbReference type="SMART" id="SM00382">
    <property type="entry name" value="AAA"/>
    <property type="match status" value="2"/>
</dbReference>
<reference evidence="7" key="1">
    <citation type="submission" date="2016-11" db="EMBL/GenBank/DDBJ databases">
        <authorList>
            <person name="Varghese N."/>
            <person name="Submissions S."/>
        </authorList>
    </citation>
    <scope>NUCLEOTIDE SEQUENCE [LARGE SCALE GENOMIC DNA]</scope>
    <source>
        <strain evidence="7">DSM 29440</strain>
    </source>
</reference>
<dbReference type="PROSITE" id="PS50893">
    <property type="entry name" value="ABC_TRANSPORTER_2"/>
    <property type="match status" value="2"/>
</dbReference>
<evidence type="ECO:0000256" key="2">
    <source>
        <dbReference type="ARBA" id="ARBA00022448"/>
    </source>
</evidence>
<dbReference type="InterPro" id="IPR050319">
    <property type="entry name" value="ABC_transp_ATP-bind"/>
</dbReference>
<dbReference type="Gene3D" id="3.40.50.300">
    <property type="entry name" value="P-loop containing nucleotide triphosphate hydrolases"/>
    <property type="match status" value="2"/>
</dbReference>
<feature type="domain" description="ABC transporter" evidence="5">
    <location>
        <begin position="314"/>
        <end position="559"/>
    </location>
</feature>
<organism evidence="6 7">
    <name type="scientific">Vannielia litorea</name>
    <dbReference type="NCBI Taxonomy" id="1217970"/>
    <lineage>
        <taxon>Bacteria</taxon>
        <taxon>Pseudomonadati</taxon>
        <taxon>Pseudomonadota</taxon>
        <taxon>Alphaproteobacteria</taxon>
        <taxon>Rhodobacterales</taxon>
        <taxon>Paracoccaceae</taxon>
        <taxon>Vannielia</taxon>
    </lineage>
</organism>
<dbReference type="PROSITE" id="PS00211">
    <property type="entry name" value="ABC_TRANSPORTER_1"/>
    <property type="match status" value="2"/>
</dbReference>
<keyword evidence="4 6" id="KW-0067">ATP-binding</keyword>
<dbReference type="Pfam" id="PF00005">
    <property type="entry name" value="ABC_tran"/>
    <property type="match status" value="2"/>
</dbReference>
<dbReference type="STRING" id="1217970.SAMN05444002_2520"/>
<dbReference type="GO" id="GO:0005524">
    <property type="term" value="F:ATP binding"/>
    <property type="evidence" value="ECO:0007669"/>
    <property type="project" value="UniProtKB-KW"/>
</dbReference>
<dbReference type="NCBIfam" id="NF007739">
    <property type="entry name" value="PRK10419.1"/>
    <property type="match status" value="2"/>
</dbReference>